<name>A0ABV5MIM6_9ACTN</name>
<reference evidence="3 4" key="1">
    <citation type="submission" date="2024-09" db="EMBL/GenBank/DDBJ databases">
        <authorList>
            <person name="Sun Q."/>
            <person name="Mori K."/>
        </authorList>
    </citation>
    <scope>NUCLEOTIDE SEQUENCE [LARGE SCALE GENOMIC DNA]</scope>
    <source>
        <strain evidence="3 4">JCM 3307</strain>
    </source>
</reference>
<keyword evidence="2" id="KW-1133">Transmembrane helix</keyword>
<dbReference type="RefSeq" id="WP_223097353.1">
    <property type="nucleotide sequence ID" value="NZ_CP061913.1"/>
</dbReference>
<feature type="transmembrane region" description="Helical" evidence="2">
    <location>
        <begin position="116"/>
        <end position="135"/>
    </location>
</feature>
<keyword evidence="2" id="KW-0812">Transmembrane</keyword>
<accession>A0ABV5MIM6</accession>
<keyword evidence="2" id="KW-0472">Membrane</keyword>
<dbReference type="EMBL" id="JBHMCA010000059">
    <property type="protein sequence ID" value="MFB9448696.1"/>
    <property type="molecule type" value="Genomic_DNA"/>
</dbReference>
<feature type="transmembrane region" description="Helical" evidence="2">
    <location>
        <begin position="63"/>
        <end position="85"/>
    </location>
</feature>
<evidence type="ECO:0000313" key="3">
    <source>
        <dbReference type="EMBL" id="MFB9448696.1"/>
    </source>
</evidence>
<evidence type="ECO:0000313" key="4">
    <source>
        <dbReference type="Proteomes" id="UP001589608"/>
    </source>
</evidence>
<keyword evidence="4" id="KW-1185">Reference proteome</keyword>
<dbReference type="Proteomes" id="UP001589608">
    <property type="component" value="Unassembled WGS sequence"/>
</dbReference>
<proteinExistence type="predicted"/>
<feature type="transmembrane region" description="Helical" evidence="2">
    <location>
        <begin position="92"/>
        <end position="110"/>
    </location>
</feature>
<evidence type="ECO:0000256" key="2">
    <source>
        <dbReference type="SAM" id="Phobius"/>
    </source>
</evidence>
<evidence type="ECO:0000256" key="1">
    <source>
        <dbReference type="SAM" id="MobiDB-lite"/>
    </source>
</evidence>
<organism evidence="3 4">
    <name type="scientific">Dactylosporangium vinaceum</name>
    <dbReference type="NCBI Taxonomy" id="53362"/>
    <lineage>
        <taxon>Bacteria</taxon>
        <taxon>Bacillati</taxon>
        <taxon>Actinomycetota</taxon>
        <taxon>Actinomycetes</taxon>
        <taxon>Micromonosporales</taxon>
        <taxon>Micromonosporaceae</taxon>
        <taxon>Dactylosporangium</taxon>
    </lineage>
</organism>
<gene>
    <name evidence="3" type="ORF">ACFFTR_36895</name>
</gene>
<protein>
    <submittedName>
        <fullName evidence="3">Uncharacterized protein</fullName>
    </submittedName>
</protein>
<feature type="region of interest" description="Disordered" evidence="1">
    <location>
        <begin position="255"/>
        <end position="304"/>
    </location>
</feature>
<feature type="transmembrane region" description="Helical" evidence="2">
    <location>
        <begin position="37"/>
        <end position="57"/>
    </location>
</feature>
<sequence length="315" mass="34028">MSKSSGRGRTGLLSKVFRGPQVTVIDANVQRSWSRRALISFLVTSGVVGLLAAVVVSRDHHPIVGLFAGAGVGLLAGLVVGLLVLVWPVLRVFWHWAVEILTALLLLYGWTALMGAPLWLALPVTVVLAGVPAVVPPVRRRVVAVAWCVIVRHRLRVCFRDFIHAAGSVNVGNPPLILWARATPVGERVWIWLRSGLAMSDLEGRTDKMAVACWATSVRVTRSRSSYAALVQVDITRRDPLRATVASPLVGMVDLDDPTPVSPGPAPEGNLDLDLHDLTDAPAETPKPRGRTPRESRTEAPTVSVPVVDEYDAFI</sequence>
<comment type="caution">
    <text evidence="3">The sequence shown here is derived from an EMBL/GenBank/DDBJ whole genome shotgun (WGS) entry which is preliminary data.</text>
</comment>